<dbReference type="Proteomes" id="UP000199022">
    <property type="component" value="Unassembled WGS sequence"/>
</dbReference>
<dbReference type="Pfam" id="PF04977">
    <property type="entry name" value="DivIC"/>
    <property type="match status" value="1"/>
</dbReference>
<feature type="transmembrane region" description="Helical" evidence="2">
    <location>
        <begin position="66"/>
        <end position="84"/>
    </location>
</feature>
<evidence type="ECO:0000256" key="2">
    <source>
        <dbReference type="SAM" id="Phobius"/>
    </source>
</evidence>
<keyword evidence="4" id="KW-1185">Reference proteome</keyword>
<keyword evidence="2" id="KW-0472">Membrane</keyword>
<accession>A0A1I1MPL2</accession>
<proteinExistence type="predicted"/>
<protein>
    <submittedName>
        <fullName evidence="3">Septum formation initiator</fullName>
    </submittedName>
</protein>
<dbReference type="OrthoDB" id="5187715at2"/>
<feature type="region of interest" description="Disordered" evidence="1">
    <location>
        <begin position="1"/>
        <end position="57"/>
    </location>
</feature>
<sequence>MADARPRRGSTPGGGGRAPGRRRAAPRPSASGGRGAADARQGRRRTRRPARTATAAGRTPLVTGRAVLLGVLVLVLLLTLAGPVRSFVAGRQALAELAADNQALSLRQQQLQAQLDRQSDPAYVVQQARERLNFVLPGDRVVVVADGTVVEGEEPAQTPDAAQDTEQPPWYEGLLESITTADGTAGSGG</sequence>
<name>A0A1I1MPL2_9ACTN</name>
<keyword evidence="2" id="KW-0812">Transmembrane</keyword>
<feature type="compositionally biased region" description="Low complexity" evidence="1">
    <location>
        <begin position="26"/>
        <end position="39"/>
    </location>
</feature>
<evidence type="ECO:0000313" key="3">
    <source>
        <dbReference type="EMBL" id="SFC87417.1"/>
    </source>
</evidence>
<keyword evidence="2" id="KW-1133">Transmembrane helix</keyword>
<gene>
    <name evidence="3" type="ORF">SAMN05661030_1779</name>
</gene>
<evidence type="ECO:0000256" key="1">
    <source>
        <dbReference type="SAM" id="MobiDB-lite"/>
    </source>
</evidence>
<dbReference type="EMBL" id="FOMD01000002">
    <property type="protein sequence ID" value="SFC87417.1"/>
    <property type="molecule type" value="Genomic_DNA"/>
</dbReference>
<organism evidence="3 4">
    <name type="scientific">Klenkia taihuensis</name>
    <dbReference type="NCBI Taxonomy" id="1225127"/>
    <lineage>
        <taxon>Bacteria</taxon>
        <taxon>Bacillati</taxon>
        <taxon>Actinomycetota</taxon>
        <taxon>Actinomycetes</taxon>
        <taxon>Geodermatophilales</taxon>
        <taxon>Geodermatophilaceae</taxon>
        <taxon>Klenkia</taxon>
    </lineage>
</organism>
<evidence type="ECO:0000313" key="4">
    <source>
        <dbReference type="Proteomes" id="UP000199022"/>
    </source>
</evidence>
<dbReference type="RefSeq" id="WP_091556808.1">
    <property type="nucleotide sequence ID" value="NZ_BNAC01000004.1"/>
</dbReference>
<feature type="region of interest" description="Disordered" evidence="1">
    <location>
        <begin position="151"/>
        <end position="170"/>
    </location>
</feature>
<dbReference type="InterPro" id="IPR007060">
    <property type="entry name" value="FtsL/DivIC"/>
</dbReference>
<reference evidence="4" key="1">
    <citation type="submission" date="2016-10" db="EMBL/GenBank/DDBJ databases">
        <authorList>
            <person name="Varghese N."/>
            <person name="Submissions S."/>
        </authorList>
    </citation>
    <scope>NUCLEOTIDE SEQUENCE [LARGE SCALE GENOMIC DNA]</scope>
    <source>
        <strain evidence="4">DSM 45962</strain>
    </source>
</reference>
<dbReference type="AlphaFoldDB" id="A0A1I1MPL2"/>
<dbReference type="STRING" id="1225127.SAMN05661030_1779"/>